<dbReference type="AlphaFoldDB" id="A0A269Y2E0"/>
<evidence type="ECO:0000313" key="2">
    <source>
        <dbReference type="Proteomes" id="UP000216151"/>
    </source>
</evidence>
<evidence type="ECO:0008006" key="3">
    <source>
        <dbReference type="Google" id="ProtNLM"/>
    </source>
</evidence>
<accession>A0A269Y2E0</accession>
<dbReference type="RefSeq" id="WP_408736156.1">
    <property type="nucleotide sequence ID" value="NZ_JBDNMF010000003.1"/>
</dbReference>
<dbReference type="EMBL" id="NCXK01000003">
    <property type="protein sequence ID" value="PAK78816.1"/>
    <property type="molecule type" value="Genomic_DNA"/>
</dbReference>
<proteinExistence type="predicted"/>
<reference evidence="1 2" key="1">
    <citation type="submission" date="2017-04" db="EMBL/GenBank/DDBJ databases">
        <title>Kefir bacterial isolates.</title>
        <authorList>
            <person name="Kim Y."/>
            <person name="Blasche S."/>
            <person name="Patil K.R."/>
        </authorList>
    </citation>
    <scope>NUCLEOTIDE SEQUENCE [LARGE SCALE GENOMIC DNA]</scope>
    <source>
        <strain evidence="1 2">KR</strain>
    </source>
</reference>
<evidence type="ECO:0000313" key="1">
    <source>
        <dbReference type="EMBL" id="PAK78816.1"/>
    </source>
</evidence>
<gene>
    <name evidence="1" type="ORF">B8X00_05140</name>
</gene>
<name>A0A269Y2E0_9PROT</name>
<organism evidence="1 2">
    <name type="scientific">Acetobacter fabarum</name>
    <dbReference type="NCBI Taxonomy" id="483199"/>
    <lineage>
        <taxon>Bacteria</taxon>
        <taxon>Pseudomonadati</taxon>
        <taxon>Pseudomonadota</taxon>
        <taxon>Alphaproteobacteria</taxon>
        <taxon>Acetobacterales</taxon>
        <taxon>Acetobacteraceae</taxon>
        <taxon>Acetobacter</taxon>
    </lineage>
</organism>
<comment type="caution">
    <text evidence="1">The sequence shown here is derived from an EMBL/GenBank/DDBJ whole genome shotgun (WGS) entry which is preliminary data.</text>
</comment>
<dbReference type="Proteomes" id="UP000216151">
    <property type="component" value="Unassembled WGS sequence"/>
</dbReference>
<protein>
    <recommendedName>
        <fullName evidence="3">Phosphatidate cytidylyltransferase</fullName>
    </recommendedName>
</protein>
<keyword evidence="2" id="KW-1185">Reference proteome</keyword>
<sequence length="323" mass="36110">MANTEQTTRRQAVGQITHMLAQELALPVAPEVTRFVEQMLGHVRPLGVLFYGSGLRAGIDEDTLLDFYIIVSQQSDWPRSALACMANAVLPPNVEYQELRVAGRAMRAKIAILTLAQLHELTGFSTLNTTVWARFSQPVRLVWSNNAQAAQAITHCIVRANVTAAKWAALLGPLKAPYRAFWDALYASTYKAELRVENGQRSSSLVDANLERYEHSLLPCWQAAGIPFEAEGGEVLPLLTAEQKNKAQRQWRLRARLGRPLNILRLIKAVYTFKGSARYAAWKVRRHSGINIPLSPFAEKHPLLAAPPVLWKLWRQGAFRQGA</sequence>